<reference evidence="5" key="1">
    <citation type="submission" date="2015-08" db="EMBL/GenBank/DDBJ databases">
        <authorList>
            <person name="Babu N.S."/>
            <person name="Beckwith C.J."/>
            <person name="Beseler K.G."/>
            <person name="Brison A."/>
            <person name="Carone J.V."/>
            <person name="Caskin T.P."/>
            <person name="Diamond M."/>
            <person name="Durham M.E."/>
            <person name="Foxe J.M."/>
            <person name="Go M."/>
            <person name="Henderson B.A."/>
            <person name="Jones I.B."/>
            <person name="McGettigan J.A."/>
            <person name="Micheletti S.J."/>
            <person name="Nasrallah M.E."/>
            <person name="Ortiz D."/>
            <person name="Piller C.R."/>
            <person name="Privatt S.R."/>
            <person name="Schneider S.L."/>
            <person name="Sharp S."/>
            <person name="Smith T.C."/>
            <person name="Stanton J.D."/>
            <person name="Ullery H.E."/>
            <person name="Wilson R.J."/>
            <person name="Serrano M.G."/>
            <person name="Buck G."/>
            <person name="Lee V."/>
            <person name="Wang Y."/>
            <person name="Carvalho R."/>
            <person name="Voegtly L."/>
            <person name="Shi R."/>
            <person name="Duckworth R."/>
            <person name="Johnson A."/>
            <person name="Loviza R."/>
            <person name="Walstead R."/>
            <person name="Shah Z."/>
            <person name="Kiflezghi M."/>
            <person name="Wade K."/>
            <person name="Ball S.L."/>
            <person name="Bradley K.W."/>
            <person name="Asai D.J."/>
            <person name="Bowman C.A."/>
            <person name="Russell D.A."/>
            <person name="Pope W.H."/>
            <person name="Jacobs-Sera D."/>
            <person name="Hendrix R.W."/>
            <person name="Hatfull G.F."/>
        </authorList>
    </citation>
    <scope>NUCLEOTIDE SEQUENCE</scope>
</reference>
<evidence type="ECO:0000256" key="2">
    <source>
        <dbReference type="PROSITE-ProRule" id="PRU00176"/>
    </source>
</evidence>
<dbReference type="InterPro" id="IPR035979">
    <property type="entry name" value="RBD_domain_sf"/>
</dbReference>
<evidence type="ECO:0000313" key="5">
    <source>
        <dbReference type="EMBL" id="JAT72974.1"/>
    </source>
</evidence>
<dbReference type="SUPFAM" id="SSF54928">
    <property type="entry name" value="RNA-binding domain, RBD"/>
    <property type="match status" value="1"/>
</dbReference>
<feature type="non-terminal residue" evidence="5">
    <location>
        <position position="1"/>
    </location>
</feature>
<dbReference type="SMART" id="SM00360">
    <property type="entry name" value="RRM"/>
    <property type="match status" value="2"/>
</dbReference>
<gene>
    <name evidence="5" type="ORF">g.2628</name>
</gene>
<feature type="region of interest" description="Disordered" evidence="3">
    <location>
        <begin position="176"/>
        <end position="202"/>
    </location>
</feature>
<proteinExistence type="predicted"/>
<evidence type="ECO:0000256" key="3">
    <source>
        <dbReference type="SAM" id="MobiDB-lite"/>
    </source>
</evidence>
<name>A0A1D2A1B5_AUXPR</name>
<accession>A0A1D2A1B5</accession>
<dbReference type="AlphaFoldDB" id="A0A1D2A1B5"/>
<dbReference type="GO" id="GO:0003723">
    <property type="term" value="F:RNA binding"/>
    <property type="evidence" value="ECO:0007669"/>
    <property type="project" value="UniProtKB-UniRule"/>
</dbReference>
<dbReference type="InterPro" id="IPR012677">
    <property type="entry name" value="Nucleotide-bd_a/b_plait_sf"/>
</dbReference>
<dbReference type="Pfam" id="PF00076">
    <property type="entry name" value="RRM_1"/>
    <property type="match status" value="1"/>
</dbReference>
<dbReference type="InterPro" id="IPR000504">
    <property type="entry name" value="RRM_dom"/>
</dbReference>
<feature type="domain" description="RRM" evidence="4">
    <location>
        <begin position="101"/>
        <end position="176"/>
    </location>
</feature>
<dbReference type="PROSITE" id="PS50102">
    <property type="entry name" value="RRM"/>
    <property type="match status" value="2"/>
</dbReference>
<feature type="domain" description="RRM" evidence="4">
    <location>
        <begin position="209"/>
        <end position="286"/>
    </location>
</feature>
<dbReference type="Gene3D" id="3.30.70.330">
    <property type="match status" value="2"/>
</dbReference>
<evidence type="ECO:0000256" key="1">
    <source>
        <dbReference type="ARBA" id="ARBA00022884"/>
    </source>
</evidence>
<organism evidence="5">
    <name type="scientific">Auxenochlorella protothecoides</name>
    <name type="common">Green microalga</name>
    <name type="synonym">Chlorella protothecoides</name>
    <dbReference type="NCBI Taxonomy" id="3075"/>
    <lineage>
        <taxon>Eukaryota</taxon>
        <taxon>Viridiplantae</taxon>
        <taxon>Chlorophyta</taxon>
        <taxon>core chlorophytes</taxon>
        <taxon>Trebouxiophyceae</taxon>
        <taxon>Chlorellales</taxon>
        <taxon>Chlorellaceae</taxon>
        <taxon>Auxenochlorella</taxon>
    </lineage>
</organism>
<sequence length="323" mass="34561">GRARIQRPHRLGLQSRDISLSRRASDLRADLEMSTGQWPPMYPGMAGGPMYHHPAMGWNVMNAQMAPQMPAFPPGHPMYPPAPPGQAAPPYQPATTSGELRTVFITGFPPDIKERELPNLLRFLPGYEACQLHTRAGAPLGFALFSSTHAAQAAVRALSALAFDPEHPLRAQLARNNMNESGGPGRWAGQGASALAGNSSPTRDHPACNTLYIGNLGDATEERELNDLFGSYAGFQRLRLLRGSRTVSAFVVFEDTATASAAREGAQGSSVPSSDRGPLRIQFSRNPSSNKRDAASAQLPQDGGWIAGSVQRPRQGDYAAAGV</sequence>
<dbReference type="PANTHER" id="PTHR10501">
    <property type="entry name" value="U1 SMALL NUCLEAR RIBONUCLEOPROTEIN A/U2 SMALL NUCLEAR RIBONUCLEOPROTEIN B"/>
    <property type="match status" value="1"/>
</dbReference>
<keyword evidence="1 2" id="KW-0694">RNA-binding</keyword>
<dbReference type="EMBL" id="GDKF01005648">
    <property type="protein sequence ID" value="JAT72974.1"/>
    <property type="molecule type" value="Transcribed_RNA"/>
</dbReference>
<evidence type="ECO:0000259" key="4">
    <source>
        <dbReference type="PROSITE" id="PS50102"/>
    </source>
</evidence>
<feature type="region of interest" description="Disordered" evidence="3">
    <location>
        <begin position="261"/>
        <end position="323"/>
    </location>
</feature>
<protein>
    <recommendedName>
        <fullName evidence="4">RRM domain-containing protein</fullName>
    </recommendedName>
</protein>